<gene>
    <name evidence="10" type="ORF">KI387_024387</name>
</gene>
<feature type="domain" description="Reverse transcriptase" evidence="9">
    <location>
        <begin position="354"/>
        <end position="457"/>
    </location>
</feature>
<dbReference type="SUPFAM" id="SSF50630">
    <property type="entry name" value="Acid proteases"/>
    <property type="match status" value="1"/>
</dbReference>
<keyword evidence="5" id="KW-0255">Endonuclease</keyword>
<dbReference type="InterPro" id="IPR021109">
    <property type="entry name" value="Peptidase_aspartic_dom_sf"/>
</dbReference>
<keyword evidence="3" id="KW-0548">Nucleotidyltransferase</keyword>
<evidence type="ECO:0000313" key="11">
    <source>
        <dbReference type="Proteomes" id="UP000824469"/>
    </source>
</evidence>
<dbReference type="AlphaFoldDB" id="A0AA38G5U3"/>
<evidence type="ECO:0000256" key="7">
    <source>
        <dbReference type="ARBA" id="ARBA00022918"/>
    </source>
</evidence>
<dbReference type="PANTHER" id="PTHR24559">
    <property type="entry name" value="TRANSPOSON TY3-I GAG-POL POLYPROTEIN"/>
    <property type="match status" value="1"/>
</dbReference>
<keyword evidence="4" id="KW-0540">Nuclease</keyword>
<evidence type="ECO:0000256" key="6">
    <source>
        <dbReference type="ARBA" id="ARBA00022801"/>
    </source>
</evidence>
<keyword evidence="7" id="KW-0695">RNA-directed DNA polymerase</keyword>
<organism evidence="10 11">
    <name type="scientific">Taxus chinensis</name>
    <name type="common">Chinese yew</name>
    <name type="synonym">Taxus wallichiana var. chinensis</name>
    <dbReference type="NCBI Taxonomy" id="29808"/>
    <lineage>
        <taxon>Eukaryota</taxon>
        <taxon>Viridiplantae</taxon>
        <taxon>Streptophyta</taxon>
        <taxon>Embryophyta</taxon>
        <taxon>Tracheophyta</taxon>
        <taxon>Spermatophyta</taxon>
        <taxon>Pinopsida</taxon>
        <taxon>Pinidae</taxon>
        <taxon>Conifers II</taxon>
        <taxon>Cupressales</taxon>
        <taxon>Taxaceae</taxon>
        <taxon>Taxus</taxon>
    </lineage>
</organism>
<dbReference type="OMA" id="ESSAMNM"/>
<evidence type="ECO:0000313" key="10">
    <source>
        <dbReference type="EMBL" id="KAH9315760.1"/>
    </source>
</evidence>
<evidence type="ECO:0000256" key="3">
    <source>
        <dbReference type="ARBA" id="ARBA00022695"/>
    </source>
</evidence>
<dbReference type="Pfam" id="PF08284">
    <property type="entry name" value="RVP_2"/>
    <property type="match status" value="1"/>
</dbReference>
<dbReference type="EMBL" id="JAHRHJ020000005">
    <property type="protein sequence ID" value="KAH9315760.1"/>
    <property type="molecule type" value="Genomic_DNA"/>
</dbReference>
<dbReference type="SUPFAM" id="SSF56672">
    <property type="entry name" value="DNA/RNA polymerases"/>
    <property type="match status" value="1"/>
</dbReference>
<comment type="caution">
    <text evidence="10">The sequence shown here is derived from an EMBL/GenBank/DDBJ whole genome shotgun (WGS) entry which is preliminary data.</text>
</comment>
<feature type="region of interest" description="Disordered" evidence="8">
    <location>
        <begin position="55"/>
        <end position="78"/>
    </location>
</feature>
<dbReference type="InterPro" id="IPR043128">
    <property type="entry name" value="Rev_trsase/Diguanyl_cyclase"/>
</dbReference>
<dbReference type="GO" id="GO:0006508">
    <property type="term" value="P:proteolysis"/>
    <property type="evidence" value="ECO:0007669"/>
    <property type="project" value="UniProtKB-KW"/>
</dbReference>
<keyword evidence="11" id="KW-1185">Reference proteome</keyword>
<dbReference type="InterPro" id="IPR043502">
    <property type="entry name" value="DNA/RNA_pol_sf"/>
</dbReference>
<name>A0AA38G5U3_TAXCH</name>
<keyword evidence="6" id="KW-0378">Hydrolase</keyword>
<dbReference type="GO" id="GO:0004519">
    <property type="term" value="F:endonuclease activity"/>
    <property type="evidence" value="ECO:0007669"/>
    <property type="project" value="UniProtKB-KW"/>
</dbReference>
<dbReference type="PANTHER" id="PTHR24559:SF450">
    <property type="entry name" value="RNA-DIRECTED DNA POLYMERASE HOMOLOG"/>
    <property type="match status" value="1"/>
</dbReference>
<sequence>RSTVPHKSAPPPKVDQETRNELRRRKLCFHCKDHWEPGHRCLGKGKVHLIEVISDGEDDHSPGTDVEDEGGDHDAQGEQPQIELGEGEALDSSDVTIATLSGVPRYHPFRLKGVLKGQRIVCLVDSGATHNFIDEGLAAKRGLQVEEFDGFSVRVADGFAISCTKRIPRLSIQMGDYTLTDDFYVIGLGEIDTVLGIQWLQSLGRYVQDFRRMELEFMVDKKKIVLRALSDGGPRVVSARRMESILRHGEVAWVAQCFISSKSSSDDEQPYHIDIQSILDKHGSVFGDIPPGRPPDRGFEHVIELEEGAKPVMTTPYRHPKTYKDEIEKAIRELLEMGHIRPSSSPFASSVVLVKKKDGTMRMCIDYRALNKKTIKNKYPIPCIDELLDELHGSIYFSKIDLQSGYHQIRVRDEDIHKTAFRCHYGHYEFLVMPFGLTNAPATFQSCMNHLFNRQLRQFVL</sequence>
<evidence type="ECO:0000256" key="2">
    <source>
        <dbReference type="ARBA" id="ARBA00022679"/>
    </source>
</evidence>
<accession>A0AA38G5U3</accession>
<keyword evidence="2" id="KW-0808">Transferase</keyword>
<dbReference type="Gene3D" id="3.10.10.10">
    <property type="entry name" value="HIV Type 1 Reverse Transcriptase, subunit A, domain 1"/>
    <property type="match status" value="1"/>
</dbReference>
<dbReference type="InterPro" id="IPR000477">
    <property type="entry name" value="RT_dom"/>
</dbReference>
<feature type="non-terminal residue" evidence="10">
    <location>
        <position position="461"/>
    </location>
</feature>
<dbReference type="GO" id="GO:0003964">
    <property type="term" value="F:RNA-directed DNA polymerase activity"/>
    <property type="evidence" value="ECO:0007669"/>
    <property type="project" value="UniProtKB-KW"/>
</dbReference>
<keyword evidence="1" id="KW-0645">Protease</keyword>
<dbReference type="CDD" id="cd00303">
    <property type="entry name" value="retropepsin_like"/>
    <property type="match status" value="1"/>
</dbReference>
<protein>
    <recommendedName>
        <fullName evidence="9">Reverse transcriptase domain-containing protein</fullName>
    </recommendedName>
</protein>
<reference evidence="10 11" key="1">
    <citation type="journal article" date="2021" name="Nat. Plants">
        <title>The Taxus genome provides insights into paclitaxel biosynthesis.</title>
        <authorList>
            <person name="Xiong X."/>
            <person name="Gou J."/>
            <person name="Liao Q."/>
            <person name="Li Y."/>
            <person name="Zhou Q."/>
            <person name="Bi G."/>
            <person name="Li C."/>
            <person name="Du R."/>
            <person name="Wang X."/>
            <person name="Sun T."/>
            <person name="Guo L."/>
            <person name="Liang H."/>
            <person name="Lu P."/>
            <person name="Wu Y."/>
            <person name="Zhang Z."/>
            <person name="Ro D.K."/>
            <person name="Shang Y."/>
            <person name="Huang S."/>
            <person name="Yan J."/>
        </authorList>
    </citation>
    <scope>NUCLEOTIDE SEQUENCE [LARGE SCALE GENOMIC DNA]</scope>
    <source>
        <strain evidence="10">Ta-2019</strain>
    </source>
</reference>
<dbReference type="GO" id="GO:0008233">
    <property type="term" value="F:peptidase activity"/>
    <property type="evidence" value="ECO:0007669"/>
    <property type="project" value="UniProtKB-KW"/>
</dbReference>
<dbReference type="Proteomes" id="UP000824469">
    <property type="component" value="Unassembled WGS sequence"/>
</dbReference>
<evidence type="ECO:0000259" key="9">
    <source>
        <dbReference type="Pfam" id="PF00078"/>
    </source>
</evidence>
<evidence type="ECO:0000256" key="1">
    <source>
        <dbReference type="ARBA" id="ARBA00022670"/>
    </source>
</evidence>
<dbReference type="FunFam" id="3.10.10.10:FF:000007">
    <property type="entry name" value="Retrovirus-related Pol polyprotein from transposon 17.6-like Protein"/>
    <property type="match status" value="1"/>
</dbReference>
<proteinExistence type="predicted"/>
<dbReference type="Gene3D" id="2.40.70.10">
    <property type="entry name" value="Acid Proteases"/>
    <property type="match status" value="1"/>
</dbReference>
<dbReference type="Gene3D" id="3.30.70.270">
    <property type="match status" value="1"/>
</dbReference>
<dbReference type="Pfam" id="PF00078">
    <property type="entry name" value="RVT_1"/>
    <property type="match status" value="1"/>
</dbReference>
<dbReference type="InterPro" id="IPR053134">
    <property type="entry name" value="RNA-dir_DNA_polymerase"/>
</dbReference>
<evidence type="ECO:0000256" key="4">
    <source>
        <dbReference type="ARBA" id="ARBA00022722"/>
    </source>
</evidence>
<dbReference type="CDD" id="cd01647">
    <property type="entry name" value="RT_LTR"/>
    <property type="match status" value="1"/>
</dbReference>
<evidence type="ECO:0000256" key="5">
    <source>
        <dbReference type="ARBA" id="ARBA00022759"/>
    </source>
</evidence>
<feature type="non-terminal residue" evidence="10">
    <location>
        <position position="1"/>
    </location>
</feature>
<evidence type="ECO:0000256" key="8">
    <source>
        <dbReference type="SAM" id="MobiDB-lite"/>
    </source>
</evidence>